<reference evidence="2" key="1">
    <citation type="journal article" date="2016" name="Nature">
        <title>Genome evolution in the allotetraploid frog Xenopus laevis.</title>
        <authorList>
            <person name="Session A.M."/>
            <person name="Uno Y."/>
            <person name="Kwon T."/>
            <person name="Chapman J.A."/>
            <person name="Toyoda A."/>
            <person name="Takahashi S."/>
            <person name="Fukui A."/>
            <person name="Hikosaka A."/>
            <person name="Suzuki A."/>
            <person name="Kondo M."/>
            <person name="van Heeringen S.J."/>
            <person name="Quigley I."/>
            <person name="Heinz S."/>
            <person name="Ogino H."/>
            <person name="Ochi H."/>
            <person name="Hellsten U."/>
            <person name="Lyons J.B."/>
            <person name="Simakov O."/>
            <person name="Putnam N."/>
            <person name="Stites J."/>
            <person name="Kuroki Y."/>
            <person name="Tanaka T."/>
            <person name="Michiue T."/>
            <person name="Watanabe M."/>
            <person name="Bogdanovic O."/>
            <person name="Lister R."/>
            <person name="Georgiou G."/>
            <person name="Paranjpe S.S."/>
            <person name="van Kruijsbergen I."/>
            <person name="Shu S."/>
            <person name="Carlson J."/>
            <person name="Kinoshita T."/>
            <person name="Ohta Y."/>
            <person name="Mawaribuchi S."/>
            <person name="Jenkins J."/>
            <person name="Grimwood J."/>
            <person name="Schmutz J."/>
            <person name="Mitros T."/>
            <person name="Mozaffari S.V."/>
            <person name="Suzuki Y."/>
            <person name="Haramoto Y."/>
            <person name="Yamamoto T.S."/>
            <person name="Takagi C."/>
            <person name="Heald R."/>
            <person name="Miller K."/>
            <person name="Haudenschild C."/>
            <person name="Kitzman J."/>
            <person name="Nakayama T."/>
            <person name="Izutsu Y."/>
            <person name="Robert J."/>
            <person name="Fortriede J."/>
            <person name="Burns K."/>
            <person name="Lotay V."/>
            <person name="Karimi K."/>
            <person name="Yasuoka Y."/>
            <person name="Dichmann D.S."/>
            <person name="Flajnik M.F."/>
            <person name="Houston D.W."/>
            <person name="Shendure J."/>
            <person name="DuPasquier L."/>
            <person name="Vize P.D."/>
            <person name="Zorn A.M."/>
            <person name="Ito M."/>
            <person name="Marcotte E.M."/>
            <person name="Wallingford J.B."/>
            <person name="Ito Y."/>
            <person name="Asashima M."/>
            <person name="Ueno N."/>
            <person name="Matsuda Y."/>
            <person name="Veenstra G.J."/>
            <person name="Fujiyama A."/>
            <person name="Harland R.M."/>
            <person name="Taira M."/>
            <person name="Rokhsar D.S."/>
        </authorList>
    </citation>
    <scope>NUCLEOTIDE SEQUENCE [LARGE SCALE GENOMIC DNA]</scope>
    <source>
        <strain evidence="2">J</strain>
    </source>
</reference>
<name>A0A974DCE4_XENLA</name>
<proteinExistence type="predicted"/>
<evidence type="ECO:0000313" key="1">
    <source>
        <dbReference type="EMBL" id="OCT88825.1"/>
    </source>
</evidence>
<dbReference type="EMBL" id="CM004470">
    <property type="protein sequence ID" value="OCT88825.1"/>
    <property type="molecule type" value="Genomic_DNA"/>
</dbReference>
<dbReference type="Proteomes" id="UP000694892">
    <property type="component" value="Chromosome 3L"/>
</dbReference>
<sequence>MCTGQGLTYCNAAFLCASQDNQVNLALQITLWHVLEKECSSFSPPTAQPKLKECILATPVFVTAVKLLGAAVLQQLEYSQCHTCRLQALLILYVCRRSTIIERVHAGPILCTCNCFKNITGMQAGVLAQHSHLSQQYFFYSYCCQRLLDPC</sequence>
<organism evidence="1 2">
    <name type="scientific">Xenopus laevis</name>
    <name type="common">African clawed frog</name>
    <dbReference type="NCBI Taxonomy" id="8355"/>
    <lineage>
        <taxon>Eukaryota</taxon>
        <taxon>Metazoa</taxon>
        <taxon>Chordata</taxon>
        <taxon>Craniata</taxon>
        <taxon>Vertebrata</taxon>
        <taxon>Euteleostomi</taxon>
        <taxon>Amphibia</taxon>
        <taxon>Batrachia</taxon>
        <taxon>Anura</taxon>
        <taxon>Pipoidea</taxon>
        <taxon>Pipidae</taxon>
        <taxon>Xenopodinae</taxon>
        <taxon>Xenopus</taxon>
        <taxon>Xenopus</taxon>
    </lineage>
</organism>
<gene>
    <name evidence="1" type="ORF">XELAEV_18017453mg</name>
</gene>
<evidence type="ECO:0000313" key="2">
    <source>
        <dbReference type="Proteomes" id="UP000694892"/>
    </source>
</evidence>
<protein>
    <submittedName>
        <fullName evidence="1">Uncharacterized protein</fullName>
    </submittedName>
</protein>
<dbReference type="AlphaFoldDB" id="A0A974DCE4"/>
<accession>A0A974DCE4</accession>